<sequence length="64" mass="6770">MSETLGQVLQTRPIPACGASYLGGVIESFLQSQGAKWGNLMQQGAGYLLFFAGASIFFRGGRAL</sequence>
<keyword evidence="1" id="KW-0472">Membrane</keyword>
<comment type="caution">
    <text evidence="2">The sequence shown here is derived from an EMBL/GenBank/DDBJ whole genome shotgun (WGS) entry which is preliminary data.</text>
</comment>
<reference evidence="2" key="1">
    <citation type="journal article" date="2020" name="mSystems">
        <title>Genome- and Community-Level Interaction Insights into Carbon Utilization and Element Cycling Functions of Hydrothermarchaeota in Hydrothermal Sediment.</title>
        <authorList>
            <person name="Zhou Z."/>
            <person name="Liu Y."/>
            <person name="Xu W."/>
            <person name="Pan J."/>
            <person name="Luo Z.H."/>
            <person name="Li M."/>
        </authorList>
    </citation>
    <scope>NUCLEOTIDE SEQUENCE [LARGE SCALE GENOMIC DNA]</scope>
    <source>
        <strain evidence="2">SpSt-767</strain>
    </source>
</reference>
<dbReference type="EMBL" id="DTGR01000080">
    <property type="protein sequence ID" value="HHS29110.1"/>
    <property type="molecule type" value="Genomic_DNA"/>
</dbReference>
<proteinExistence type="predicted"/>
<dbReference type="AlphaFoldDB" id="A0A7V6A2U2"/>
<keyword evidence="1" id="KW-1133">Transmembrane helix</keyword>
<name>A0A7V6A2U2_9BACT</name>
<evidence type="ECO:0000313" key="2">
    <source>
        <dbReference type="EMBL" id="HHS29110.1"/>
    </source>
</evidence>
<evidence type="ECO:0000256" key="1">
    <source>
        <dbReference type="SAM" id="Phobius"/>
    </source>
</evidence>
<organism evidence="2">
    <name type="scientific">Desulfobacca acetoxidans</name>
    <dbReference type="NCBI Taxonomy" id="60893"/>
    <lineage>
        <taxon>Bacteria</taxon>
        <taxon>Pseudomonadati</taxon>
        <taxon>Thermodesulfobacteriota</taxon>
        <taxon>Desulfobaccia</taxon>
        <taxon>Desulfobaccales</taxon>
        <taxon>Desulfobaccaceae</taxon>
        <taxon>Desulfobacca</taxon>
    </lineage>
</organism>
<gene>
    <name evidence="2" type="ORF">ENV52_05340</name>
</gene>
<accession>A0A7V6A2U2</accession>
<keyword evidence="1" id="KW-0812">Transmembrane</keyword>
<feature type="transmembrane region" description="Helical" evidence="1">
    <location>
        <begin position="40"/>
        <end position="58"/>
    </location>
</feature>
<protein>
    <submittedName>
        <fullName evidence="2">Uncharacterized protein</fullName>
    </submittedName>
</protein>